<evidence type="ECO:0008006" key="5">
    <source>
        <dbReference type="Google" id="ProtNLM"/>
    </source>
</evidence>
<feature type="domain" description="Transposase IS204/IS1001/IS1096/IS1165 zinc-finger" evidence="2">
    <location>
        <begin position="35"/>
        <end position="77"/>
    </location>
</feature>
<feature type="domain" description="Transposase IS204/IS1001/IS1096/IS1165 helix-turn-helix" evidence="1">
    <location>
        <begin position="83"/>
        <end position="132"/>
    </location>
</feature>
<evidence type="ECO:0000313" key="3">
    <source>
        <dbReference type="EMBL" id="PMR78708.1"/>
    </source>
</evidence>
<evidence type="ECO:0000259" key="2">
    <source>
        <dbReference type="Pfam" id="PF14690"/>
    </source>
</evidence>
<accession>A0A2N7UE21</accession>
<organism evidence="3 4">
    <name type="scientific">Billgrantia endophytica</name>
    <dbReference type="NCBI Taxonomy" id="2033802"/>
    <lineage>
        <taxon>Bacteria</taxon>
        <taxon>Pseudomonadati</taxon>
        <taxon>Pseudomonadota</taxon>
        <taxon>Gammaproteobacteria</taxon>
        <taxon>Oceanospirillales</taxon>
        <taxon>Halomonadaceae</taxon>
        <taxon>Billgrantia</taxon>
    </lineage>
</organism>
<dbReference type="AlphaFoldDB" id="A0A2N7UE21"/>
<dbReference type="InterPro" id="IPR047951">
    <property type="entry name" value="Transpos_ISL3"/>
</dbReference>
<dbReference type="InterPro" id="IPR032877">
    <property type="entry name" value="Transposase_HTH"/>
</dbReference>
<name>A0A2N7UE21_9GAMM</name>
<proteinExistence type="predicted"/>
<comment type="caution">
    <text evidence="3">The sequence shown here is derived from an EMBL/GenBank/DDBJ whole genome shotgun (WGS) entry which is preliminary data.</text>
</comment>
<dbReference type="InterPro" id="IPR029261">
    <property type="entry name" value="Transposase_Znf"/>
</dbReference>
<dbReference type="PANTHER" id="PTHR33498">
    <property type="entry name" value="TRANSPOSASE FOR INSERTION SEQUENCE ELEMENT IS1557"/>
    <property type="match status" value="1"/>
</dbReference>
<dbReference type="Pfam" id="PF14690">
    <property type="entry name" value="Zn_ribbon_ISL3"/>
    <property type="match status" value="1"/>
</dbReference>
<gene>
    <name evidence="3" type="ORF">C1H69_00060</name>
</gene>
<dbReference type="EMBL" id="PNRF01000001">
    <property type="protein sequence ID" value="PMR78708.1"/>
    <property type="molecule type" value="Genomic_DNA"/>
</dbReference>
<dbReference type="OrthoDB" id="46712at2"/>
<protein>
    <recommendedName>
        <fullName evidence="5">ISL3 family transposase</fullName>
    </recommendedName>
</protein>
<evidence type="ECO:0000259" key="1">
    <source>
        <dbReference type="Pfam" id="PF13542"/>
    </source>
</evidence>
<reference evidence="3 4" key="1">
    <citation type="submission" date="2018-01" db="EMBL/GenBank/DDBJ databases">
        <title>Halomonas endophytica sp. nov., isolated from storage liquid in the stems of Populus euphratica.</title>
        <authorList>
            <person name="Chen C."/>
        </authorList>
    </citation>
    <scope>NUCLEOTIDE SEQUENCE [LARGE SCALE GENOMIC DNA]</scope>
    <source>
        <strain evidence="3 4">MC28</strain>
    </source>
</reference>
<dbReference type="PANTHER" id="PTHR33498:SF1">
    <property type="entry name" value="TRANSPOSASE FOR INSERTION SEQUENCE ELEMENT IS1557"/>
    <property type="match status" value="1"/>
</dbReference>
<sequence length="177" mass="20248">MLGLSSPWWVSDVELDETSGLVEVHVECDASTGLCCPQCGRLAPRYDKRRRQWRHLDTCQFQTKVVADVPRVRCPEHGCLTIQVPWAEGNSLYTALFEAFVIRWLKDASIQAVSRQLKLSWTAIDGIMRHAVKRGLETRTHWMCAFCPWMRPRSARAMKPYLKAMSPLLGVKGYLGR</sequence>
<keyword evidence="4" id="KW-1185">Reference proteome</keyword>
<dbReference type="Pfam" id="PF13542">
    <property type="entry name" value="HTH_Tnp_ISL3"/>
    <property type="match status" value="1"/>
</dbReference>
<dbReference type="Proteomes" id="UP000235803">
    <property type="component" value="Unassembled WGS sequence"/>
</dbReference>
<evidence type="ECO:0000313" key="4">
    <source>
        <dbReference type="Proteomes" id="UP000235803"/>
    </source>
</evidence>